<organism evidence="1 2">
    <name type="scientific">Candidatus Bilamarchaeum dharawalense</name>
    <dbReference type="NCBI Taxonomy" id="2885759"/>
    <lineage>
        <taxon>Archaea</taxon>
        <taxon>Candidatus Micrarchaeota</taxon>
        <taxon>Candidatus Micrarchaeia</taxon>
        <taxon>Candidatus Anstonellales</taxon>
        <taxon>Candidatus Bilamarchaeaceae</taxon>
        <taxon>Candidatus Bilamarchaeum</taxon>
    </lineage>
</organism>
<reference evidence="1 2" key="1">
    <citation type="submission" date="2019-08" db="EMBL/GenBank/DDBJ databases">
        <authorList>
            <person name="Vazquez-Campos X."/>
        </authorList>
    </citation>
    <scope>NUCLEOTIDE SEQUENCE [LARGE SCALE GENOMIC DNA]</scope>
    <source>
        <strain evidence="1">LFW-283_2</strain>
    </source>
</reference>
<gene>
    <name evidence="1" type="ORF">LFW2832_00196</name>
</gene>
<evidence type="ECO:0000313" key="2">
    <source>
        <dbReference type="Proteomes" id="UP000789941"/>
    </source>
</evidence>
<dbReference type="Proteomes" id="UP000789941">
    <property type="component" value="Unassembled WGS sequence"/>
</dbReference>
<evidence type="ECO:0000313" key="1">
    <source>
        <dbReference type="EMBL" id="VVC03142.1"/>
    </source>
</evidence>
<proteinExistence type="predicted"/>
<dbReference type="EMBL" id="CABMJJ010000007">
    <property type="protein sequence ID" value="VVC03142.1"/>
    <property type="molecule type" value="Genomic_DNA"/>
</dbReference>
<comment type="caution">
    <text evidence="1">The sequence shown here is derived from an EMBL/GenBank/DDBJ whole genome shotgun (WGS) entry which is preliminary data.</text>
</comment>
<accession>A0A5E4LSZ4</accession>
<sequence length="126" mass="13667">MAYDKGGKKADPLEVKRDVTIIQGKGPFATLKFVCQFQGTGRDERVTVFGVVKETAGDMNGASRAARVLCEKGKPTFVAAVSNGGVFLAQPLESIDGLGKQANQVSAFILGERREQRQREFGSHHR</sequence>
<name>A0A5E4LSZ4_9ARCH</name>
<dbReference type="AlphaFoldDB" id="A0A5E4LSZ4"/>
<protein>
    <submittedName>
        <fullName evidence="1">Uncharacterized protein</fullName>
    </submittedName>
</protein>